<evidence type="ECO:0000313" key="2">
    <source>
        <dbReference type="Proteomes" id="UP001143545"/>
    </source>
</evidence>
<organism evidence="1 2">
    <name type="scientific">Neptunitalea chrysea</name>
    <dbReference type="NCBI Taxonomy" id="1647581"/>
    <lineage>
        <taxon>Bacteria</taxon>
        <taxon>Pseudomonadati</taxon>
        <taxon>Bacteroidota</taxon>
        <taxon>Flavobacteriia</taxon>
        <taxon>Flavobacteriales</taxon>
        <taxon>Flavobacteriaceae</taxon>
        <taxon>Neptunitalea</taxon>
    </lineage>
</organism>
<comment type="caution">
    <text evidence="1">The sequence shown here is derived from an EMBL/GenBank/DDBJ whole genome shotgun (WGS) entry which is preliminary data.</text>
</comment>
<accession>A0A9W6B5G7</accession>
<gene>
    <name evidence="1" type="ORF">NBRC110019_20380</name>
</gene>
<proteinExistence type="predicted"/>
<dbReference type="AlphaFoldDB" id="A0A9W6B5G7"/>
<reference evidence="1" key="1">
    <citation type="submission" date="2022-07" db="EMBL/GenBank/DDBJ databases">
        <title>Taxonomy of Novel Oxalotrophic and Methylotrophic Bacteria.</title>
        <authorList>
            <person name="Sahin N."/>
            <person name="Tani A."/>
        </authorList>
    </citation>
    <scope>NUCLEOTIDE SEQUENCE</scope>
    <source>
        <strain evidence="1">AM327</strain>
    </source>
</reference>
<dbReference type="Proteomes" id="UP001143545">
    <property type="component" value="Unassembled WGS sequence"/>
</dbReference>
<dbReference type="RefSeq" id="WP_281754616.1">
    <property type="nucleotide sequence ID" value="NZ_BRVP01000013.1"/>
</dbReference>
<name>A0A9W6B5G7_9FLAO</name>
<keyword evidence="2" id="KW-1185">Reference proteome</keyword>
<dbReference type="EMBL" id="BRVP01000013">
    <property type="protein sequence ID" value="GLB52998.1"/>
    <property type="molecule type" value="Genomic_DNA"/>
</dbReference>
<protein>
    <submittedName>
        <fullName evidence="1">Uncharacterized protein</fullName>
    </submittedName>
</protein>
<sequence length="87" mass="10117">MKIQAKNFTGQLPNGNRYKIVVTTAHGFVNAYLYEEKNGTFWVESVAQSLFKKGYRSYLEALRNVLNAMQRSYNLCLFKDRTNLNTQ</sequence>
<evidence type="ECO:0000313" key="1">
    <source>
        <dbReference type="EMBL" id="GLB52998.1"/>
    </source>
</evidence>